<dbReference type="Gene3D" id="2.120.10.30">
    <property type="entry name" value="TolB, C-terminal domain"/>
    <property type="match status" value="1"/>
</dbReference>
<dbReference type="GO" id="GO:0016788">
    <property type="term" value="F:hydrolase activity, acting on ester bonds"/>
    <property type="evidence" value="ECO:0007669"/>
    <property type="project" value="UniProtKB-ARBA"/>
</dbReference>
<dbReference type="Gene3D" id="3.40.50.1110">
    <property type="entry name" value="SGNH hydrolase"/>
    <property type="match status" value="1"/>
</dbReference>
<reference evidence="6 7" key="1">
    <citation type="submission" date="2018-06" db="EMBL/GenBank/DDBJ databases">
        <title>Genomic Encyclopedia of Archaeal and Bacterial Type Strains, Phase II (KMG-II): from individual species to whole genera.</title>
        <authorList>
            <person name="Goeker M."/>
        </authorList>
    </citation>
    <scope>NUCLEOTIDE SEQUENCE [LARGE SCALE GENOMIC DNA]</scope>
    <source>
        <strain evidence="6 7">T4</strain>
    </source>
</reference>
<sequence length="1059" mass="119609">MKHILKAKWQFIIVLFLFLSLGCTPEKTLDLQKNASIALVGNNLGSRMMEFGLFETEIHLRYPDSTLFIRNLCDPGDTPGFRPRSASKDPWAFPGAEDFQDEYATYSDSQGFLEKPDQWLTRLKADIVVGFFGFNESFQGKDKLQNFKEELEAWVIHSKAQQYNGKSAPQLALVSPIAFEDLSAVKDVPDGKKENEILKLYTEAMAEVAKKHELVFVNAFEPSQKWYSGREEPLTIDGTQLNEAGYAKLAELLADKLFGKSERKAEANRELIHQAVMEKNWLWHNDYKIPNGVHVYGRRYDPFGPDNYPFEIEKIRQMTAIRDTAIWEANLGKVKDLTAADAKTRSLPEVKTNYNPQANGSLEYKYGEEALKTIKVPEGYKLELFASEKEFPDLANPVQLSFDNKGRLWVATMPSYPHYKPGDPRPSDKLIILEDTDGDGKADKQTTFADNLHLPVGFEIGAEGVYVSQSPNLILLEDTNGDDKADKKTILLSGFDDHDTHHAISAFTTDESGAIYMAEGVFLHTNVETSYGPVRGTNGGFYRYEPKRHKLERVNQVSIPNPWGIAFDDWGQNFYAETSGPNVNWMLPGSTLPRYGNSNFKGPNLIEKDHMVRPTSGLEFISSRHFPDDIQGDLIINNTIGFLGTKQHRMIEDTVGFTSKWRQDLIVSSDRNFRPVDMEIAPDGSLYIVDWHNILIGHMQHNARDPLRDHVHGRIYRLTYPSRPLVTPAKIDGASIPELLENLKLPEYRSRYRTRRELRGRDAAEVSTAVEKWVAGLDKNDPRYEHHRLEALWVTWGANKVNQTLLKDLLKSSDYRVRAAATRVVRYTGHQVKDQTALLMAAAKDQHGRVRMEAIAAASWLPREIGTPILAEADKQAKDAIWIPRTLETAVAHINGLSVQQKKEEDIKSSLTGSDRELFVLGKEIYAREGFCGTCHQMDGGGLTASQFPPLRGTPWVTGSPERLIKIVLKGVMGPMEVAGREYPGQVPMTPYEGMLNDTEIAAVLTYVRNSFGNQASPISPDLVKKVRDEVKDKEGFWNPAELLKMHPMELLKMHPMEK</sequence>
<dbReference type="PROSITE" id="PS51007">
    <property type="entry name" value="CYTC"/>
    <property type="match status" value="1"/>
</dbReference>
<dbReference type="SUPFAM" id="SSF63829">
    <property type="entry name" value="Calcium-dependent phosphotriesterase"/>
    <property type="match status" value="1"/>
</dbReference>
<dbReference type="SUPFAM" id="SSF46626">
    <property type="entry name" value="Cytochrome c"/>
    <property type="match status" value="1"/>
</dbReference>
<dbReference type="Pfam" id="PF23500">
    <property type="entry name" value="DUF7133"/>
    <property type="match status" value="1"/>
</dbReference>
<dbReference type="SUPFAM" id="SSF52266">
    <property type="entry name" value="SGNH hydrolase"/>
    <property type="match status" value="1"/>
</dbReference>
<evidence type="ECO:0000313" key="6">
    <source>
        <dbReference type="EMBL" id="PZV84549.1"/>
    </source>
</evidence>
<feature type="domain" description="Cytochrome c" evidence="5">
    <location>
        <begin position="917"/>
        <end position="1012"/>
    </location>
</feature>
<keyword evidence="7" id="KW-1185">Reference proteome</keyword>
<dbReference type="PANTHER" id="PTHR33546">
    <property type="entry name" value="LARGE, MULTIFUNCTIONAL SECRETED PROTEIN-RELATED"/>
    <property type="match status" value="1"/>
</dbReference>
<evidence type="ECO:0000256" key="1">
    <source>
        <dbReference type="ARBA" id="ARBA00022617"/>
    </source>
</evidence>
<dbReference type="InterPro" id="IPR055557">
    <property type="entry name" value="DUF7133"/>
</dbReference>
<protein>
    <submittedName>
        <fullName evidence="6">Putative membrane-bound dehydrogenase-like protein</fullName>
    </submittedName>
</protein>
<keyword evidence="1 4" id="KW-0349">Heme</keyword>
<keyword evidence="3 4" id="KW-0408">Iron</keyword>
<dbReference type="SUPFAM" id="SSF48371">
    <property type="entry name" value="ARM repeat"/>
    <property type="match status" value="1"/>
</dbReference>
<accession>A0A326S0R2</accession>
<dbReference type="RefSeq" id="WP_111392214.1">
    <property type="nucleotide sequence ID" value="NZ_QKTX01000004.1"/>
</dbReference>
<evidence type="ECO:0000313" key="7">
    <source>
        <dbReference type="Proteomes" id="UP000248917"/>
    </source>
</evidence>
<dbReference type="InterPro" id="IPR036514">
    <property type="entry name" value="SGNH_hydro_sf"/>
</dbReference>
<dbReference type="InterPro" id="IPR009056">
    <property type="entry name" value="Cyt_c-like_dom"/>
</dbReference>
<gene>
    <name evidence="6" type="ORF">CLV31_104200</name>
</gene>
<evidence type="ECO:0000259" key="5">
    <source>
        <dbReference type="PROSITE" id="PS51007"/>
    </source>
</evidence>
<dbReference type="OrthoDB" id="9808161at2"/>
<dbReference type="InterPro" id="IPR011042">
    <property type="entry name" value="6-blade_b-propeller_TolB-like"/>
</dbReference>
<comment type="caution">
    <text evidence="6">The sequence shown here is derived from an EMBL/GenBank/DDBJ whole genome shotgun (WGS) entry which is preliminary data.</text>
</comment>
<dbReference type="InterPro" id="IPR036909">
    <property type="entry name" value="Cyt_c-like_dom_sf"/>
</dbReference>
<dbReference type="GO" id="GO:0046872">
    <property type="term" value="F:metal ion binding"/>
    <property type="evidence" value="ECO:0007669"/>
    <property type="project" value="UniProtKB-KW"/>
</dbReference>
<dbReference type="InterPro" id="IPR016024">
    <property type="entry name" value="ARM-type_fold"/>
</dbReference>
<dbReference type="GO" id="GO:0009055">
    <property type="term" value="F:electron transfer activity"/>
    <property type="evidence" value="ECO:0007669"/>
    <property type="project" value="InterPro"/>
</dbReference>
<evidence type="ECO:0000256" key="4">
    <source>
        <dbReference type="PROSITE-ProRule" id="PRU00433"/>
    </source>
</evidence>
<evidence type="ECO:0000256" key="2">
    <source>
        <dbReference type="ARBA" id="ARBA00022723"/>
    </source>
</evidence>
<evidence type="ECO:0000256" key="3">
    <source>
        <dbReference type="ARBA" id="ARBA00023004"/>
    </source>
</evidence>
<dbReference type="InterPro" id="IPR011989">
    <property type="entry name" value="ARM-like"/>
</dbReference>
<dbReference type="PANTHER" id="PTHR33546:SF1">
    <property type="entry name" value="LARGE, MULTIFUNCTIONAL SECRETED PROTEIN"/>
    <property type="match status" value="1"/>
</dbReference>
<dbReference type="GO" id="GO:0020037">
    <property type="term" value="F:heme binding"/>
    <property type="evidence" value="ECO:0007669"/>
    <property type="project" value="InterPro"/>
</dbReference>
<dbReference type="Gene3D" id="1.25.10.10">
    <property type="entry name" value="Leucine-rich Repeat Variant"/>
    <property type="match status" value="1"/>
</dbReference>
<organism evidence="6 7">
    <name type="scientific">Algoriphagus aquaeductus</name>
    <dbReference type="NCBI Taxonomy" id="475299"/>
    <lineage>
        <taxon>Bacteria</taxon>
        <taxon>Pseudomonadati</taxon>
        <taxon>Bacteroidota</taxon>
        <taxon>Cytophagia</taxon>
        <taxon>Cytophagales</taxon>
        <taxon>Cyclobacteriaceae</taxon>
        <taxon>Algoriphagus</taxon>
    </lineage>
</organism>
<dbReference type="Pfam" id="PF00034">
    <property type="entry name" value="Cytochrom_C"/>
    <property type="match status" value="1"/>
</dbReference>
<name>A0A326S0R2_9BACT</name>
<dbReference type="Proteomes" id="UP000248917">
    <property type="component" value="Unassembled WGS sequence"/>
</dbReference>
<dbReference type="CDD" id="cd01834">
    <property type="entry name" value="SGNH_hydrolase_like_2"/>
    <property type="match status" value="1"/>
</dbReference>
<dbReference type="AlphaFoldDB" id="A0A326S0R2"/>
<dbReference type="EMBL" id="QKTX01000004">
    <property type="protein sequence ID" value="PZV84549.1"/>
    <property type="molecule type" value="Genomic_DNA"/>
</dbReference>
<dbReference type="Pfam" id="PF13646">
    <property type="entry name" value="HEAT_2"/>
    <property type="match status" value="1"/>
</dbReference>
<dbReference type="InterPro" id="IPR013428">
    <property type="entry name" value="Membrane-bound_put_N"/>
</dbReference>
<dbReference type="Gene3D" id="1.10.760.10">
    <property type="entry name" value="Cytochrome c-like domain"/>
    <property type="match status" value="1"/>
</dbReference>
<dbReference type="PROSITE" id="PS51257">
    <property type="entry name" value="PROKAR_LIPOPROTEIN"/>
    <property type="match status" value="1"/>
</dbReference>
<dbReference type="NCBIfam" id="TIGR02604">
    <property type="entry name" value="Piru_Ver_Nterm"/>
    <property type="match status" value="1"/>
</dbReference>
<proteinExistence type="predicted"/>
<keyword evidence="2 4" id="KW-0479">Metal-binding</keyword>